<dbReference type="Proteomes" id="UP000799750">
    <property type="component" value="Unassembled WGS sequence"/>
</dbReference>
<name>A0A6A6QSB2_9PEZI</name>
<dbReference type="GO" id="GO:0016491">
    <property type="term" value="F:oxidoreductase activity"/>
    <property type="evidence" value="ECO:0007669"/>
    <property type="project" value="InterPro"/>
</dbReference>
<dbReference type="PROSITE" id="PS51384">
    <property type="entry name" value="FAD_FR"/>
    <property type="match status" value="1"/>
</dbReference>
<dbReference type="OrthoDB" id="436496at2759"/>
<reference evidence="2" key="1">
    <citation type="journal article" date="2020" name="Stud. Mycol.">
        <title>101 Dothideomycetes genomes: a test case for predicting lifestyles and emergence of pathogens.</title>
        <authorList>
            <person name="Haridas S."/>
            <person name="Albert R."/>
            <person name="Binder M."/>
            <person name="Bloem J."/>
            <person name="Labutti K."/>
            <person name="Salamov A."/>
            <person name="Andreopoulos B."/>
            <person name="Baker S."/>
            <person name="Barry K."/>
            <person name="Bills G."/>
            <person name="Bluhm B."/>
            <person name="Cannon C."/>
            <person name="Castanera R."/>
            <person name="Culley D."/>
            <person name="Daum C."/>
            <person name="Ezra D."/>
            <person name="Gonzalez J."/>
            <person name="Henrissat B."/>
            <person name="Kuo A."/>
            <person name="Liang C."/>
            <person name="Lipzen A."/>
            <person name="Lutzoni F."/>
            <person name="Magnuson J."/>
            <person name="Mondo S."/>
            <person name="Nolan M."/>
            <person name="Ohm R."/>
            <person name="Pangilinan J."/>
            <person name="Park H.-J."/>
            <person name="Ramirez L."/>
            <person name="Alfaro M."/>
            <person name="Sun H."/>
            <person name="Tritt A."/>
            <person name="Yoshinaga Y."/>
            <person name="Zwiers L.-H."/>
            <person name="Turgeon B."/>
            <person name="Goodwin S."/>
            <person name="Spatafora J."/>
            <person name="Crous P."/>
            <person name="Grigoriev I."/>
        </authorList>
    </citation>
    <scope>NUCLEOTIDE SEQUENCE</scope>
    <source>
        <strain evidence="2">CBS 269.34</strain>
    </source>
</reference>
<dbReference type="PANTHER" id="PTHR42815:SF2">
    <property type="entry name" value="FAD-BINDING, PUTATIVE (AFU_ORTHOLOGUE AFUA_6G07600)-RELATED"/>
    <property type="match status" value="1"/>
</dbReference>
<organism evidence="2 3">
    <name type="scientific">Lophium mytilinum</name>
    <dbReference type="NCBI Taxonomy" id="390894"/>
    <lineage>
        <taxon>Eukaryota</taxon>
        <taxon>Fungi</taxon>
        <taxon>Dikarya</taxon>
        <taxon>Ascomycota</taxon>
        <taxon>Pezizomycotina</taxon>
        <taxon>Dothideomycetes</taxon>
        <taxon>Pleosporomycetidae</taxon>
        <taxon>Mytilinidiales</taxon>
        <taxon>Mytilinidiaceae</taxon>
        <taxon>Lophium</taxon>
    </lineage>
</organism>
<proteinExistence type="predicted"/>
<dbReference type="InterPro" id="IPR017927">
    <property type="entry name" value="FAD-bd_FR_type"/>
</dbReference>
<dbReference type="InterPro" id="IPR039261">
    <property type="entry name" value="FNR_nucleotide-bd"/>
</dbReference>
<dbReference type="InterPro" id="IPR017938">
    <property type="entry name" value="Riboflavin_synthase-like_b-brl"/>
</dbReference>
<evidence type="ECO:0000313" key="2">
    <source>
        <dbReference type="EMBL" id="KAF2494890.1"/>
    </source>
</evidence>
<dbReference type="PANTHER" id="PTHR42815">
    <property type="entry name" value="FAD-BINDING, PUTATIVE (AFU_ORTHOLOGUE AFUA_6G07600)-RELATED"/>
    <property type="match status" value="1"/>
</dbReference>
<dbReference type="SUPFAM" id="SSF52343">
    <property type="entry name" value="Ferredoxin reductase-like, C-terminal NADP-linked domain"/>
    <property type="match status" value="1"/>
</dbReference>
<protein>
    <submittedName>
        <fullName evidence="2">Putative oxidoreductase</fullName>
    </submittedName>
</protein>
<dbReference type="AlphaFoldDB" id="A0A6A6QSB2"/>
<evidence type="ECO:0000313" key="3">
    <source>
        <dbReference type="Proteomes" id="UP000799750"/>
    </source>
</evidence>
<dbReference type="SUPFAM" id="SSF50475">
    <property type="entry name" value="FMN-binding split barrel"/>
    <property type="match status" value="1"/>
</dbReference>
<sequence>MSFSMGLPWSSGEEQMHQLLRVPNQDNPTSSLLTPQASFLLQRAPLLAVGTVDDQGRPWTTVWGGEPGFSQSLGSSIIGTRTIVDRKNDPVVQILIGDRDDGEIVKSEGPGKMVAGLTIDLAIRKRVKIYGRMVAAALDATEQSDDGQGDAEKSTSGQIQLVVRIEQSLGNCPKYLNKKDIRPSPVASTLLSRSANLTTLAIKLLQKSDLFFISSANADYDMDTNHRGGPPGFVRVLRNDDDGAELVYPEYSGNRLYQTLGNLLTNPVAGLVFPDFDSGDVLYVTGTTEVVVGSAAAEILPRSNLVVKIKIVEALYVQKGLPFRGTTGEFSPYNPNVRLLAKESSLSTGLKATASNVATLVKKTQITGDIYRFRFTMSRPEPYRAGQWVALDFSEELDIGYSHMRDDDPRSLNDDFIRTFTISSHPDALPAGDFEVTLRSVGSATAFLCRQNERSGLEIPLRGIGGDFVVKRDGNSVIPFVAGGIGITPLLAELPDLPLDRLRLFWSIRAGDLNLALDTLKSYPGLNSQMTLFVTGNLNQEMENKLTAVNARFEKRRMLAEDLRALDVKTWYFCTGSVLQKALLGWLVGRTLVFEDFNF</sequence>
<dbReference type="Gene3D" id="2.30.110.10">
    <property type="entry name" value="Electron Transport, Fmn-binding Protein, Chain A"/>
    <property type="match status" value="1"/>
</dbReference>
<accession>A0A6A6QSB2</accession>
<gene>
    <name evidence="2" type="ORF">BU16DRAFT_511535</name>
</gene>
<dbReference type="SUPFAM" id="SSF63380">
    <property type="entry name" value="Riboflavin synthase domain-like"/>
    <property type="match status" value="1"/>
</dbReference>
<dbReference type="EMBL" id="MU004190">
    <property type="protein sequence ID" value="KAF2494890.1"/>
    <property type="molecule type" value="Genomic_DNA"/>
</dbReference>
<evidence type="ECO:0000259" key="1">
    <source>
        <dbReference type="PROSITE" id="PS51384"/>
    </source>
</evidence>
<keyword evidence="3" id="KW-1185">Reference proteome</keyword>
<dbReference type="Gene3D" id="2.40.30.10">
    <property type="entry name" value="Translation factors"/>
    <property type="match status" value="1"/>
</dbReference>
<dbReference type="InterPro" id="IPR012349">
    <property type="entry name" value="Split_barrel_FMN-bd"/>
</dbReference>
<feature type="domain" description="FAD-binding FR-type" evidence="1">
    <location>
        <begin position="353"/>
        <end position="471"/>
    </location>
</feature>